<feature type="transmembrane region" description="Helical" evidence="6">
    <location>
        <begin position="141"/>
        <end position="162"/>
    </location>
</feature>
<dbReference type="Pfam" id="PF07690">
    <property type="entry name" value="MFS_1"/>
    <property type="match status" value="1"/>
</dbReference>
<evidence type="ECO:0000313" key="8">
    <source>
        <dbReference type="EMBL" id="KAJ4429404.1"/>
    </source>
</evidence>
<evidence type="ECO:0000256" key="6">
    <source>
        <dbReference type="SAM" id="Phobius"/>
    </source>
</evidence>
<evidence type="ECO:0000313" key="9">
    <source>
        <dbReference type="Proteomes" id="UP001148838"/>
    </source>
</evidence>
<evidence type="ECO:0000256" key="1">
    <source>
        <dbReference type="ARBA" id="ARBA00004141"/>
    </source>
</evidence>
<dbReference type="Proteomes" id="UP001148838">
    <property type="component" value="Unassembled WGS sequence"/>
</dbReference>
<evidence type="ECO:0000256" key="5">
    <source>
        <dbReference type="SAM" id="MobiDB-lite"/>
    </source>
</evidence>
<comment type="caution">
    <text evidence="8">The sequence shown here is derived from an EMBL/GenBank/DDBJ whole genome shotgun (WGS) entry which is preliminary data.</text>
</comment>
<dbReference type="PANTHER" id="PTHR11662:SF455">
    <property type="entry name" value="GH23975P"/>
    <property type="match status" value="1"/>
</dbReference>
<reference evidence="8 9" key="1">
    <citation type="journal article" date="2022" name="Allergy">
        <title>Genome assembly and annotation of Periplaneta americana reveal a comprehensive cockroach allergen profile.</title>
        <authorList>
            <person name="Wang L."/>
            <person name="Xiong Q."/>
            <person name="Saelim N."/>
            <person name="Wang L."/>
            <person name="Nong W."/>
            <person name="Wan A.T."/>
            <person name="Shi M."/>
            <person name="Liu X."/>
            <person name="Cao Q."/>
            <person name="Hui J.H.L."/>
            <person name="Sookrung N."/>
            <person name="Leung T.F."/>
            <person name="Tungtrongchitr A."/>
            <person name="Tsui S.K.W."/>
        </authorList>
    </citation>
    <scope>NUCLEOTIDE SEQUENCE [LARGE SCALE GENOMIC DNA]</scope>
    <source>
        <strain evidence="8">PWHHKU_190912</strain>
    </source>
</reference>
<sequence length="366" mass="40632">MDLGNKVDTEEGQQPSAVPLIKPAETSERTQGDGLGPGWKFWRRRRFIVASLAFFGFFMMQTERVNLSITIISMTSPRSVNLTNGTTILQTVQLCLLLTQEQDFHWDPDTEGLVLGSYFYGYIMTQLLGGWLATYIGANKVFGVGILGAGVLTLFTPFFVYLGVYVLVAVRVMEGLFLGLSFPCMHSMWSTWAPPSERSTLSAVALSGNFVGMCGTFVMSGAIADNFGWPYVFYVFGGMALVWSTVWFIVVKNQPKDDPYISLKEKKYIQDSLGPETSATVVRPWIKFWTSLPFWAVIVIHSCDNWCTYTLLTELPAFMKDNLDMELTASGMITAPSFLAMGVTLMAAGRLADWLVTSGRLTTTQV</sequence>
<dbReference type="InterPro" id="IPR036259">
    <property type="entry name" value="MFS_trans_sf"/>
</dbReference>
<dbReference type="InterPro" id="IPR011701">
    <property type="entry name" value="MFS"/>
</dbReference>
<accession>A0ABQ8S5U1</accession>
<evidence type="ECO:0000259" key="7">
    <source>
        <dbReference type="PROSITE" id="PS50850"/>
    </source>
</evidence>
<dbReference type="EMBL" id="JAJSOF020000033">
    <property type="protein sequence ID" value="KAJ4429404.1"/>
    <property type="molecule type" value="Genomic_DNA"/>
</dbReference>
<keyword evidence="2 6" id="KW-0812">Transmembrane</keyword>
<keyword evidence="3 6" id="KW-1133">Transmembrane helix</keyword>
<evidence type="ECO:0000256" key="4">
    <source>
        <dbReference type="ARBA" id="ARBA00023136"/>
    </source>
</evidence>
<name>A0ABQ8S5U1_PERAM</name>
<comment type="subcellular location">
    <subcellularLocation>
        <location evidence="1">Membrane</location>
        <topology evidence="1">Multi-pass membrane protein</topology>
    </subcellularLocation>
</comment>
<dbReference type="PANTHER" id="PTHR11662">
    <property type="entry name" value="SOLUTE CARRIER FAMILY 17"/>
    <property type="match status" value="1"/>
</dbReference>
<feature type="transmembrane region" description="Helical" evidence="6">
    <location>
        <begin position="113"/>
        <end position="134"/>
    </location>
</feature>
<protein>
    <recommendedName>
        <fullName evidence="7">Major facilitator superfamily (MFS) profile domain-containing protein</fullName>
    </recommendedName>
</protein>
<dbReference type="InterPro" id="IPR020846">
    <property type="entry name" value="MFS_dom"/>
</dbReference>
<dbReference type="SUPFAM" id="SSF103473">
    <property type="entry name" value="MFS general substrate transporter"/>
    <property type="match status" value="1"/>
</dbReference>
<keyword evidence="9" id="KW-1185">Reference proteome</keyword>
<evidence type="ECO:0000256" key="3">
    <source>
        <dbReference type="ARBA" id="ARBA00022989"/>
    </source>
</evidence>
<feature type="transmembrane region" description="Helical" evidence="6">
    <location>
        <begin position="201"/>
        <end position="223"/>
    </location>
</feature>
<feature type="domain" description="Major facilitator superfamily (MFS) profile" evidence="7">
    <location>
        <begin position="49"/>
        <end position="366"/>
    </location>
</feature>
<feature type="transmembrane region" description="Helical" evidence="6">
    <location>
        <begin position="229"/>
        <end position="250"/>
    </location>
</feature>
<gene>
    <name evidence="8" type="ORF">ANN_21561</name>
</gene>
<dbReference type="InterPro" id="IPR050382">
    <property type="entry name" value="MFS_Na/Anion_cotransporter"/>
</dbReference>
<dbReference type="Gene3D" id="1.20.1250.20">
    <property type="entry name" value="MFS general substrate transporter like domains"/>
    <property type="match status" value="2"/>
</dbReference>
<feature type="region of interest" description="Disordered" evidence="5">
    <location>
        <begin position="1"/>
        <end position="33"/>
    </location>
</feature>
<dbReference type="PROSITE" id="PS50850">
    <property type="entry name" value="MFS"/>
    <property type="match status" value="1"/>
</dbReference>
<keyword evidence="4 6" id="KW-0472">Membrane</keyword>
<evidence type="ECO:0000256" key="2">
    <source>
        <dbReference type="ARBA" id="ARBA00022692"/>
    </source>
</evidence>
<feature type="transmembrane region" description="Helical" evidence="6">
    <location>
        <begin position="47"/>
        <end position="72"/>
    </location>
</feature>
<feature type="transmembrane region" description="Helical" evidence="6">
    <location>
        <begin position="332"/>
        <end position="352"/>
    </location>
</feature>
<feature type="transmembrane region" description="Helical" evidence="6">
    <location>
        <begin position="168"/>
        <end position="189"/>
    </location>
</feature>
<proteinExistence type="predicted"/>
<organism evidence="8 9">
    <name type="scientific">Periplaneta americana</name>
    <name type="common">American cockroach</name>
    <name type="synonym">Blatta americana</name>
    <dbReference type="NCBI Taxonomy" id="6978"/>
    <lineage>
        <taxon>Eukaryota</taxon>
        <taxon>Metazoa</taxon>
        <taxon>Ecdysozoa</taxon>
        <taxon>Arthropoda</taxon>
        <taxon>Hexapoda</taxon>
        <taxon>Insecta</taxon>
        <taxon>Pterygota</taxon>
        <taxon>Neoptera</taxon>
        <taxon>Polyneoptera</taxon>
        <taxon>Dictyoptera</taxon>
        <taxon>Blattodea</taxon>
        <taxon>Blattoidea</taxon>
        <taxon>Blattidae</taxon>
        <taxon>Blattinae</taxon>
        <taxon>Periplaneta</taxon>
    </lineage>
</organism>